<proteinExistence type="predicted"/>
<protein>
    <submittedName>
        <fullName evidence="1">Uncharacterized protein</fullName>
    </submittedName>
</protein>
<sequence length="67" mass="7530">MKPNLSPAQKELLELLHPKEVQSFYESLKLLHYLATYCVSAEMVELSASKDVQDLINVLEGLVLEGI</sequence>
<evidence type="ECO:0000313" key="2">
    <source>
        <dbReference type="Proteomes" id="UP001597508"/>
    </source>
</evidence>
<dbReference type="RefSeq" id="WP_379666049.1">
    <property type="nucleotide sequence ID" value="NZ_JBHULH010000003.1"/>
</dbReference>
<accession>A0ABW5LTE0</accession>
<gene>
    <name evidence="1" type="ORF">ACFSRZ_08150</name>
</gene>
<comment type="caution">
    <text evidence="1">The sequence shown here is derived from an EMBL/GenBank/DDBJ whole genome shotgun (WGS) entry which is preliminary data.</text>
</comment>
<evidence type="ECO:0000313" key="1">
    <source>
        <dbReference type="EMBL" id="MFD2567341.1"/>
    </source>
</evidence>
<reference evidence="2" key="1">
    <citation type="journal article" date="2019" name="Int. J. Syst. Evol. Microbiol.">
        <title>The Global Catalogue of Microorganisms (GCM) 10K type strain sequencing project: providing services to taxonomists for standard genome sequencing and annotation.</title>
        <authorList>
            <consortium name="The Broad Institute Genomics Platform"/>
            <consortium name="The Broad Institute Genome Sequencing Center for Infectious Disease"/>
            <person name="Wu L."/>
            <person name="Ma J."/>
        </authorList>
    </citation>
    <scope>NUCLEOTIDE SEQUENCE [LARGE SCALE GENOMIC DNA]</scope>
    <source>
        <strain evidence="2">KCTC 52127</strain>
    </source>
</reference>
<dbReference type="Proteomes" id="UP001597508">
    <property type="component" value="Unassembled WGS sequence"/>
</dbReference>
<organism evidence="1 2">
    <name type="scientific">Pseudotenacibaculum haliotis</name>
    <dbReference type="NCBI Taxonomy" id="1862138"/>
    <lineage>
        <taxon>Bacteria</taxon>
        <taxon>Pseudomonadati</taxon>
        <taxon>Bacteroidota</taxon>
        <taxon>Flavobacteriia</taxon>
        <taxon>Flavobacteriales</taxon>
        <taxon>Flavobacteriaceae</taxon>
        <taxon>Pseudotenacibaculum</taxon>
    </lineage>
</organism>
<dbReference type="EMBL" id="JBHULH010000003">
    <property type="protein sequence ID" value="MFD2567341.1"/>
    <property type="molecule type" value="Genomic_DNA"/>
</dbReference>
<keyword evidence="2" id="KW-1185">Reference proteome</keyword>
<name>A0ABW5LTE0_9FLAO</name>